<dbReference type="InterPro" id="IPR043472">
    <property type="entry name" value="Macro_dom-like"/>
</dbReference>
<dbReference type="InterPro" id="IPR008283">
    <property type="entry name" value="Peptidase_M17_N"/>
</dbReference>
<evidence type="ECO:0000256" key="1">
    <source>
        <dbReference type="ARBA" id="ARBA00000135"/>
    </source>
</evidence>
<dbReference type="EC" id="3.4.11.10" evidence="8"/>
<dbReference type="Pfam" id="PF02789">
    <property type="entry name" value="Peptidase_M17_N"/>
    <property type="match status" value="1"/>
</dbReference>
<evidence type="ECO:0000256" key="6">
    <source>
        <dbReference type="ARBA" id="ARBA00022801"/>
    </source>
</evidence>
<comment type="function">
    <text evidence="7 8">Presumably involved in the processing and regular turnover of intracellular proteins. Catalyzes the removal of unsubstituted N-terminal amino acids from various peptides.</text>
</comment>
<evidence type="ECO:0000256" key="2">
    <source>
        <dbReference type="ARBA" id="ARBA00000967"/>
    </source>
</evidence>
<reference evidence="10 11" key="1">
    <citation type="journal article" date="2009" name="Stand. Genomic Sci.">
        <title>Complete genome sequence of Stackebrandtia nassauensis type strain (LLR-40K-21).</title>
        <authorList>
            <person name="Munk C."/>
            <person name="Lapidus A."/>
            <person name="Copeland A."/>
            <person name="Jando M."/>
            <person name="Mayilraj S."/>
            <person name="Glavina Del Rio T."/>
            <person name="Nolan M."/>
            <person name="Chen F."/>
            <person name="Lucas S."/>
            <person name="Tice H."/>
            <person name="Cheng J.F."/>
            <person name="Han C."/>
            <person name="Detter J.C."/>
            <person name="Bruce D."/>
            <person name="Goodwin L."/>
            <person name="Chain P."/>
            <person name="Pitluck S."/>
            <person name="Goker M."/>
            <person name="Ovchinikova G."/>
            <person name="Pati A."/>
            <person name="Ivanova N."/>
            <person name="Mavromatis K."/>
            <person name="Chen A."/>
            <person name="Palaniappan K."/>
            <person name="Land M."/>
            <person name="Hauser L."/>
            <person name="Chang Y.J."/>
            <person name="Jeffries C.D."/>
            <person name="Bristow J."/>
            <person name="Eisen J.A."/>
            <person name="Markowitz V."/>
            <person name="Hugenholtz P."/>
            <person name="Kyrpides N.C."/>
            <person name="Klenk H.P."/>
        </authorList>
    </citation>
    <scope>NUCLEOTIDE SEQUENCE [LARGE SCALE GENOMIC DNA]</scope>
    <source>
        <strain evidence="11">DSM 44728 / CIP 108903 / NRRL B-16338 / NBRC 102104 / LLR-40K-21</strain>
    </source>
</reference>
<keyword evidence="8" id="KW-0479">Metal-binding</keyword>
<keyword evidence="6 8" id="KW-0378">Hydrolase</keyword>
<dbReference type="SUPFAM" id="SSF53187">
    <property type="entry name" value="Zn-dependent exopeptidases"/>
    <property type="match status" value="1"/>
</dbReference>
<dbReference type="Pfam" id="PF00883">
    <property type="entry name" value="Peptidase_M17"/>
    <property type="match status" value="1"/>
</dbReference>
<dbReference type="AlphaFoldDB" id="D3Q3W8"/>
<dbReference type="InterPro" id="IPR000819">
    <property type="entry name" value="Peptidase_M17_C"/>
</dbReference>
<feature type="binding site" evidence="8">
    <location>
        <position position="336"/>
    </location>
    <ligand>
        <name>Mn(2+)</name>
        <dbReference type="ChEBI" id="CHEBI:29035"/>
        <label>2</label>
    </ligand>
</feature>
<dbReference type="GO" id="GO:0030145">
    <property type="term" value="F:manganese ion binding"/>
    <property type="evidence" value="ECO:0007669"/>
    <property type="project" value="UniProtKB-UniRule"/>
</dbReference>
<dbReference type="eggNOG" id="COG0260">
    <property type="taxonomic scope" value="Bacteria"/>
</dbReference>
<feature type="binding site" evidence="8">
    <location>
        <position position="334"/>
    </location>
    <ligand>
        <name>Mn(2+)</name>
        <dbReference type="ChEBI" id="CHEBI:29035"/>
        <label>1</label>
    </ligand>
</feature>
<dbReference type="RefSeq" id="WP_013019606.1">
    <property type="nucleotide sequence ID" value="NC_013947.1"/>
</dbReference>
<keyword evidence="11" id="KW-1185">Reference proteome</keyword>
<gene>
    <name evidence="8" type="primary">pepA</name>
    <name evidence="10" type="ordered locus">Snas_4388</name>
</gene>
<evidence type="ECO:0000259" key="9">
    <source>
        <dbReference type="PROSITE" id="PS00631"/>
    </source>
</evidence>
<dbReference type="SUPFAM" id="SSF52949">
    <property type="entry name" value="Macro domain-like"/>
    <property type="match status" value="1"/>
</dbReference>
<accession>D3Q3W8</accession>
<evidence type="ECO:0000313" key="11">
    <source>
        <dbReference type="Proteomes" id="UP000000844"/>
    </source>
</evidence>
<dbReference type="GO" id="GO:0006508">
    <property type="term" value="P:proteolysis"/>
    <property type="evidence" value="ECO:0007669"/>
    <property type="project" value="UniProtKB-KW"/>
</dbReference>
<dbReference type="PANTHER" id="PTHR11963:SF23">
    <property type="entry name" value="CYTOSOL AMINOPEPTIDASE"/>
    <property type="match status" value="1"/>
</dbReference>
<comment type="subcellular location">
    <subcellularLocation>
        <location evidence="8">Cytoplasm</location>
    </subcellularLocation>
</comment>
<keyword evidence="8" id="KW-0464">Manganese</keyword>
<comment type="catalytic activity">
    <reaction evidence="2 8">
        <text>Release of an N-terminal amino acid, preferentially leucine, but not glutamic or aspartic acids.</text>
        <dbReference type="EC" id="3.4.11.10"/>
    </reaction>
</comment>
<comment type="catalytic activity">
    <reaction evidence="1 8">
        <text>Release of an N-terminal amino acid, Xaa-|-Yaa-, in which Xaa is preferably Leu, but may be other amino acids including Pro although not Arg or Lys, and Yaa may be Pro. Amino acid amides and methyl esters are also readily hydrolyzed, but rates on arylamides are exceedingly low.</text>
        <dbReference type="EC" id="3.4.11.1"/>
    </reaction>
</comment>
<protein>
    <recommendedName>
        <fullName evidence="8">Probable cytosol aminopeptidase</fullName>
        <ecNumber evidence="8">3.4.11.1</ecNumber>
    </recommendedName>
    <alternativeName>
        <fullName evidence="8">Leucine aminopeptidase</fullName>
        <shortName evidence="8">LAP</shortName>
        <ecNumber evidence="8">3.4.11.10</ecNumber>
    </alternativeName>
    <alternativeName>
        <fullName evidence="8">Leucyl aminopeptidase</fullName>
    </alternativeName>
</protein>
<dbReference type="PANTHER" id="PTHR11963">
    <property type="entry name" value="LEUCINE AMINOPEPTIDASE-RELATED"/>
    <property type="match status" value="1"/>
</dbReference>
<feature type="binding site" evidence="8">
    <location>
        <position position="252"/>
    </location>
    <ligand>
        <name>Mn(2+)</name>
        <dbReference type="ChEBI" id="CHEBI:29035"/>
        <label>2</label>
    </ligand>
</feature>
<feature type="binding site" evidence="8">
    <location>
        <position position="257"/>
    </location>
    <ligand>
        <name>Mn(2+)</name>
        <dbReference type="ChEBI" id="CHEBI:29035"/>
        <label>2</label>
    </ligand>
</feature>
<evidence type="ECO:0000256" key="7">
    <source>
        <dbReference type="ARBA" id="ARBA00049972"/>
    </source>
</evidence>
<feature type="active site" evidence="8">
    <location>
        <position position="264"/>
    </location>
</feature>
<dbReference type="GO" id="GO:0070006">
    <property type="term" value="F:metalloaminopeptidase activity"/>
    <property type="evidence" value="ECO:0007669"/>
    <property type="project" value="InterPro"/>
</dbReference>
<dbReference type="Proteomes" id="UP000000844">
    <property type="component" value="Chromosome"/>
</dbReference>
<dbReference type="PRINTS" id="PR00481">
    <property type="entry name" value="LAMNOPPTDASE"/>
</dbReference>
<dbReference type="EMBL" id="CP001778">
    <property type="protein sequence ID" value="ADD44035.1"/>
    <property type="molecule type" value="Genomic_DNA"/>
</dbReference>
<dbReference type="InterPro" id="IPR023042">
    <property type="entry name" value="Peptidase_M17_leu_NH2_pept"/>
</dbReference>
<dbReference type="GO" id="GO:0005737">
    <property type="term" value="C:cytoplasm"/>
    <property type="evidence" value="ECO:0007669"/>
    <property type="project" value="UniProtKB-SubCell"/>
</dbReference>
<dbReference type="Gene3D" id="3.40.630.10">
    <property type="entry name" value="Zn peptidases"/>
    <property type="match status" value="1"/>
</dbReference>
<dbReference type="HOGENOM" id="CLU_013734_2_0_11"/>
<evidence type="ECO:0000256" key="3">
    <source>
        <dbReference type="ARBA" id="ARBA00009528"/>
    </source>
</evidence>
<evidence type="ECO:0000256" key="4">
    <source>
        <dbReference type="ARBA" id="ARBA00022438"/>
    </source>
</evidence>
<comment type="similarity">
    <text evidence="3 8">Belongs to the peptidase M17 family.</text>
</comment>
<feature type="binding site" evidence="8">
    <location>
        <position position="275"/>
    </location>
    <ligand>
        <name>Mn(2+)</name>
        <dbReference type="ChEBI" id="CHEBI:29035"/>
        <label>2</label>
    </ligand>
</feature>
<keyword evidence="5 8" id="KW-0645">Protease</keyword>
<keyword evidence="4 8" id="KW-0031">Aminopeptidase</keyword>
<dbReference type="InterPro" id="IPR011356">
    <property type="entry name" value="Leucine_aapep/pepB"/>
</dbReference>
<feature type="domain" description="Cytosol aminopeptidase" evidence="9">
    <location>
        <begin position="332"/>
        <end position="339"/>
    </location>
</feature>
<comment type="cofactor">
    <cofactor evidence="8">
        <name>Mn(2+)</name>
        <dbReference type="ChEBI" id="CHEBI:29035"/>
    </cofactor>
    <text evidence="8">Binds 2 manganese ions per subunit.</text>
</comment>
<dbReference type="STRING" id="446470.Snas_4388"/>
<name>D3Q3W8_STANL</name>
<dbReference type="EC" id="3.4.11.1" evidence="8"/>
<evidence type="ECO:0000256" key="8">
    <source>
        <dbReference type="HAMAP-Rule" id="MF_00181"/>
    </source>
</evidence>
<dbReference type="PROSITE" id="PS00631">
    <property type="entry name" value="CYTOSOL_AP"/>
    <property type="match status" value="1"/>
</dbReference>
<organism evidence="10 11">
    <name type="scientific">Stackebrandtia nassauensis (strain DSM 44728 / CIP 108903 / NRRL B-16338 / NBRC 102104 / LLR-40K-21)</name>
    <dbReference type="NCBI Taxonomy" id="446470"/>
    <lineage>
        <taxon>Bacteria</taxon>
        <taxon>Bacillati</taxon>
        <taxon>Actinomycetota</taxon>
        <taxon>Actinomycetes</taxon>
        <taxon>Glycomycetales</taxon>
        <taxon>Glycomycetaceae</taxon>
        <taxon>Stackebrandtia</taxon>
    </lineage>
</organism>
<dbReference type="CDD" id="cd00433">
    <property type="entry name" value="Peptidase_M17"/>
    <property type="match status" value="1"/>
</dbReference>
<keyword evidence="8" id="KW-0963">Cytoplasm</keyword>
<dbReference type="HAMAP" id="MF_00181">
    <property type="entry name" value="Cytosol_peptidase_M17"/>
    <property type="match status" value="1"/>
</dbReference>
<feature type="active site" evidence="8">
    <location>
        <position position="338"/>
    </location>
</feature>
<feature type="binding site" evidence="8">
    <location>
        <position position="336"/>
    </location>
    <ligand>
        <name>Mn(2+)</name>
        <dbReference type="ChEBI" id="CHEBI:29035"/>
        <label>1</label>
    </ligand>
</feature>
<proteinExistence type="inferred from homology"/>
<dbReference type="NCBIfam" id="NF002073">
    <property type="entry name" value="PRK00913.1-2"/>
    <property type="match status" value="1"/>
</dbReference>
<evidence type="ECO:0000256" key="5">
    <source>
        <dbReference type="ARBA" id="ARBA00022670"/>
    </source>
</evidence>
<sequence length="490" mass="50597">MTRLIASAVDPATLDVDVLVVGVHSGDDGPFLAPGAETVSTAWSDLTETLELLGAKGSAGSVSKLPSGGRVAAKLLVAVGLGEPDENGSVDDETLRRAAGVAARAAVGRESLAFALRADAELLATGAILGAYQFDGYKSDDPDRKEPVASITVAGPDAQLERAGSIAAGVTAARDWVNTPANLLRPPDLAADVERRATEAGLGVEVLDEHALTEGGYGGILAVGMGSAAKPRLVRLTWRPEGASKHVALVGKGITFDTGGISIKPANGMWDMKGDMAGAAAVAGTMLAVAALKPAVNVTAYLALAENMPSGDAYRPGDVVTIYGGKTVEVLNTDAEGRMVLADALVRAAEDEPDVLYDTATLTGGQVIALGKRTAGIMGTDEECERVRAAGEKVGEPGWPMPLPEEIKKTMESPIADIKQVSANMERSGHMLQGGIFLAKFVPEDLPWAHIDIAGPGDHSGDAYGYTVSGGTGRPVRTLVELVEEHARRD</sequence>
<feature type="binding site" evidence="8">
    <location>
        <position position="257"/>
    </location>
    <ligand>
        <name>Mn(2+)</name>
        <dbReference type="ChEBI" id="CHEBI:29035"/>
        <label>1</label>
    </ligand>
</feature>
<dbReference type="Gene3D" id="3.40.220.10">
    <property type="entry name" value="Leucine Aminopeptidase, subunit E, domain 1"/>
    <property type="match status" value="1"/>
</dbReference>
<evidence type="ECO:0000313" key="10">
    <source>
        <dbReference type="EMBL" id="ADD44035.1"/>
    </source>
</evidence>
<dbReference type="KEGG" id="sna:Snas_4388"/>